<dbReference type="SMART" id="SM00388">
    <property type="entry name" value="HisKA"/>
    <property type="match status" value="1"/>
</dbReference>
<comment type="caution">
    <text evidence="4">The sequence shown here is derived from an EMBL/GenBank/DDBJ whole genome shotgun (WGS) entry which is preliminary data.</text>
</comment>
<dbReference type="Gene3D" id="1.10.287.130">
    <property type="match status" value="1"/>
</dbReference>
<protein>
    <recommendedName>
        <fullName evidence="2">histidine kinase</fullName>
        <ecNumber evidence="2">2.7.13.3</ecNumber>
    </recommendedName>
</protein>
<dbReference type="Proteomes" id="UP000606490">
    <property type="component" value="Unassembled WGS sequence"/>
</dbReference>
<feature type="domain" description="Signal transduction histidine kinase dimerisation/phosphoacceptor" evidence="3">
    <location>
        <begin position="17"/>
        <end position="82"/>
    </location>
</feature>
<keyword evidence="5" id="KW-1185">Reference proteome</keyword>
<accession>A0ABS1V670</accession>
<dbReference type="EC" id="2.7.13.3" evidence="2"/>
<dbReference type="RefSeq" id="WP_202826915.1">
    <property type="nucleotide sequence ID" value="NZ_JAEUXJ010000007.1"/>
</dbReference>
<organism evidence="4 5">
    <name type="scientific">Belnapia mucosa</name>
    <dbReference type="NCBI Taxonomy" id="2804532"/>
    <lineage>
        <taxon>Bacteria</taxon>
        <taxon>Pseudomonadati</taxon>
        <taxon>Pseudomonadota</taxon>
        <taxon>Alphaproteobacteria</taxon>
        <taxon>Acetobacterales</taxon>
        <taxon>Roseomonadaceae</taxon>
        <taxon>Belnapia</taxon>
    </lineage>
</organism>
<evidence type="ECO:0000256" key="2">
    <source>
        <dbReference type="ARBA" id="ARBA00012438"/>
    </source>
</evidence>
<evidence type="ECO:0000256" key="1">
    <source>
        <dbReference type="ARBA" id="ARBA00000085"/>
    </source>
</evidence>
<gene>
    <name evidence="4" type="ORF">JMJ55_17735</name>
</gene>
<name>A0ABS1V670_9PROT</name>
<evidence type="ECO:0000259" key="3">
    <source>
        <dbReference type="SMART" id="SM00388"/>
    </source>
</evidence>
<dbReference type="InterPro" id="IPR003661">
    <property type="entry name" value="HisK_dim/P_dom"/>
</dbReference>
<comment type="catalytic activity">
    <reaction evidence="1">
        <text>ATP + protein L-histidine = ADP + protein N-phospho-L-histidine.</text>
        <dbReference type="EC" id="2.7.13.3"/>
    </reaction>
</comment>
<dbReference type="InterPro" id="IPR036097">
    <property type="entry name" value="HisK_dim/P_sf"/>
</dbReference>
<evidence type="ECO:0000313" key="4">
    <source>
        <dbReference type="EMBL" id="MBL6457181.1"/>
    </source>
</evidence>
<sequence>MAAEPAGLRPRARRMGSVAMLARPVQHDVNNLLTVVFANLELLKRTAAEGPPQRQLDRIQVAARRLDSSTRAMLNLLRRPTGQVGELRLSEAVGALEPLLGLLLTAGTLDLELPEGDPMVRLDRAAFEDALLAIAQQASEGMPREGKLRIAVEAGPDEASLVLTWPEGLVLPGLPALAALGRELDGRVEEAAGLLRLSLPAEPAT</sequence>
<dbReference type="SUPFAM" id="SSF47384">
    <property type="entry name" value="Homodimeric domain of signal transducing histidine kinase"/>
    <property type="match status" value="1"/>
</dbReference>
<reference evidence="4 5" key="1">
    <citation type="submission" date="2021-01" db="EMBL/GenBank/DDBJ databases">
        <title>Belnapia mucosa sp. nov. and Belnapia arida sp. nov., isolated from the Tabernas Desert (Almeria, Spain).</title>
        <authorList>
            <person name="Molina-Menor E."/>
            <person name="Vidal-Verdu A."/>
            <person name="Calonge A."/>
            <person name="Satari L."/>
            <person name="Pereto Magraner J."/>
            <person name="Porcar Miralles M."/>
        </authorList>
    </citation>
    <scope>NUCLEOTIDE SEQUENCE [LARGE SCALE GENOMIC DNA]</scope>
    <source>
        <strain evidence="4 5">T6</strain>
    </source>
</reference>
<dbReference type="EMBL" id="JAEUXJ010000007">
    <property type="protein sequence ID" value="MBL6457181.1"/>
    <property type="molecule type" value="Genomic_DNA"/>
</dbReference>
<dbReference type="CDD" id="cd00082">
    <property type="entry name" value="HisKA"/>
    <property type="match status" value="1"/>
</dbReference>
<proteinExistence type="predicted"/>
<evidence type="ECO:0000313" key="5">
    <source>
        <dbReference type="Proteomes" id="UP000606490"/>
    </source>
</evidence>